<accession>A0ABU2L448</accession>
<gene>
    <name evidence="6" type="ORF">RM780_05080</name>
</gene>
<evidence type="ECO:0000256" key="2">
    <source>
        <dbReference type="ARBA" id="ARBA00007639"/>
    </source>
</evidence>
<dbReference type="Gene3D" id="3.40.50.2300">
    <property type="match status" value="2"/>
</dbReference>
<dbReference type="InterPro" id="IPR025997">
    <property type="entry name" value="SBP_2_dom"/>
</dbReference>
<dbReference type="PROSITE" id="PS51257">
    <property type="entry name" value="PROKAR_LIPOPROTEIN"/>
    <property type="match status" value="1"/>
</dbReference>
<organism evidence="6 7">
    <name type="scientific">Streptomyces boetiae</name>
    <dbReference type="NCBI Taxonomy" id="3075541"/>
    <lineage>
        <taxon>Bacteria</taxon>
        <taxon>Bacillati</taxon>
        <taxon>Actinomycetota</taxon>
        <taxon>Actinomycetes</taxon>
        <taxon>Kitasatosporales</taxon>
        <taxon>Streptomycetaceae</taxon>
        <taxon>Streptomyces</taxon>
    </lineage>
</organism>
<keyword evidence="7" id="KW-1185">Reference proteome</keyword>
<protein>
    <submittedName>
        <fullName evidence="6">Substrate-binding domain-containing protein</fullName>
    </submittedName>
</protein>
<feature type="domain" description="Periplasmic binding protein" evidence="5">
    <location>
        <begin position="62"/>
        <end position="303"/>
    </location>
</feature>
<proteinExistence type="inferred from homology"/>
<dbReference type="Proteomes" id="UP001183388">
    <property type="component" value="Unassembled WGS sequence"/>
</dbReference>
<evidence type="ECO:0000313" key="7">
    <source>
        <dbReference type="Proteomes" id="UP001183388"/>
    </source>
</evidence>
<dbReference type="PANTHER" id="PTHR30036">
    <property type="entry name" value="D-XYLOSE-BINDING PERIPLASMIC PROTEIN"/>
    <property type="match status" value="1"/>
</dbReference>
<evidence type="ECO:0000256" key="4">
    <source>
        <dbReference type="SAM" id="SignalP"/>
    </source>
</evidence>
<keyword evidence="4" id="KW-0732">Signal</keyword>
<evidence type="ECO:0000313" key="6">
    <source>
        <dbReference type="EMBL" id="MDT0306334.1"/>
    </source>
</evidence>
<evidence type="ECO:0000259" key="5">
    <source>
        <dbReference type="Pfam" id="PF13407"/>
    </source>
</evidence>
<feature type="signal peptide" evidence="4">
    <location>
        <begin position="1"/>
        <end position="34"/>
    </location>
</feature>
<feature type="compositionally biased region" description="Basic and acidic residues" evidence="3">
    <location>
        <begin position="38"/>
        <end position="48"/>
    </location>
</feature>
<dbReference type="SUPFAM" id="SSF53822">
    <property type="entry name" value="Periplasmic binding protein-like I"/>
    <property type="match status" value="1"/>
</dbReference>
<dbReference type="PANTHER" id="PTHR30036:SF7">
    <property type="entry name" value="ABC TRANSPORTER PERIPLASMIC-BINDING PROTEIN YPHF"/>
    <property type="match status" value="1"/>
</dbReference>
<dbReference type="InterPro" id="IPR028082">
    <property type="entry name" value="Peripla_BP_I"/>
</dbReference>
<feature type="region of interest" description="Disordered" evidence="3">
    <location>
        <begin position="35"/>
        <end position="54"/>
    </location>
</feature>
<evidence type="ECO:0000256" key="3">
    <source>
        <dbReference type="SAM" id="MobiDB-lite"/>
    </source>
</evidence>
<comment type="similarity">
    <text evidence="2">Belongs to the bacterial solute-binding protein 2 family.</text>
</comment>
<sequence length="343" mass="35792">MTRPHRAAPRAARAARVALAATAAALLVATAACSSDSGGRRAREEREAAAMGQADTPRMTVALVTHGGEGDTFWDTVREGAEDAAHKSNARLIYSSDPSVEGQATFVRNAIDQDVDGIAVSLANPQGLSRVLADAREAGIPVVGLNSGADAWRDLGLLSFFGQDETVAGRAFGERLNEEGAEHAVCVVHEQGNIGHEARCAGLAETFEGESEILYVEGTDMPSVRSTVEARLRQDSSVDWVAALGAPFALTAVDAARDAGSEAAVATFDLNTELVNAIRAGDIAFAVDQQPYLQGYLAIDALWLFHTNGNFSGGGAEPVLTGPAFVDAGNVEEIAAFAENGTR</sequence>
<dbReference type="RefSeq" id="WP_311629262.1">
    <property type="nucleotide sequence ID" value="NZ_JAVREN010000005.1"/>
</dbReference>
<comment type="subcellular location">
    <subcellularLocation>
        <location evidence="1">Cell envelope</location>
    </subcellularLocation>
</comment>
<dbReference type="InterPro" id="IPR050555">
    <property type="entry name" value="Bact_Solute-Bind_Prot2"/>
</dbReference>
<evidence type="ECO:0000256" key="1">
    <source>
        <dbReference type="ARBA" id="ARBA00004196"/>
    </source>
</evidence>
<reference evidence="7" key="1">
    <citation type="submission" date="2023-07" db="EMBL/GenBank/DDBJ databases">
        <title>30 novel species of actinomycetes from the DSMZ collection.</title>
        <authorList>
            <person name="Nouioui I."/>
        </authorList>
    </citation>
    <scope>NUCLEOTIDE SEQUENCE [LARGE SCALE GENOMIC DNA]</scope>
    <source>
        <strain evidence="7">DSM 44917</strain>
    </source>
</reference>
<dbReference type="EMBL" id="JAVREN010000005">
    <property type="protein sequence ID" value="MDT0306334.1"/>
    <property type="molecule type" value="Genomic_DNA"/>
</dbReference>
<dbReference type="Pfam" id="PF13407">
    <property type="entry name" value="Peripla_BP_4"/>
    <property type="match status" value="1"/>
</dbReference>
<comment type="caution">
    <text evidence="6">The sequence shown here is derived from an EMBL/GenBank/DDBJ whole genome shotgun (WGS) entry which is preliminary data.</text>
</comment>
<name>A0ABU2L448_9ACTN</name>
<feature type="chain" id="PRO_5046117792" evidence="4">
    <location>
        <begin position="35"/>
        <end position="343"/>
    </location>
</feature>